<protein>
    <submittedName>
        <fullName evidence="2">Uncharacterized protein</fullName>
    </submittedName>
</protein>
<feature type="region of interest" description="Disordered" evidence="1">
    <location>
        <begin position="877"/>
        <end position="907"/>
    </location>
</feature>
<proteinExistence type="predicted"/>
<feature type="compositionally biased region" description="Polar residues" evidence="1">
    <location>
        <begin position="957"/>
        <end position="970"/>
    </location>
</feature>
<feature type="compositionally biased region" description="Basic residues" evidence="1">
    <location>
        <begin position="634"/>
        <end position="656"/>
    </location>
</feature>
<feature type="compositionally biased region" description="Basic and acidic residues" evidence="1">
    <location>
        <begin position="28"/>
        <end position="38"/>
    </location>
</feature>
<feature type="compositionally biased region" description="Basic and acidic residues" evidence="1">
    <location>
        <begin position="946"/>
        <end position="956"/>
    </location>
</feature>
<feature type="region of interest" description="Disordered" evidence="1">
    <location>
        <begin position="167"/>
        <end position="189"/>
    </location>
</feature>
<reference evidence="2" key="1">
    <citation type="submission" date="2022-01" db="UniProtKB">
        <authorList>
            <consortium name="EnsemblMetazoa"/>
        </authorList>
    </citation>
    <scope>IDENTIFICATION</scope>
</reference>
<feature type="compositionally biased region" description="Basic and acidic residues" evidence="1">
    <location>
        <begin position="521"/>
        <end position="581"/>
    </location>
</feature>
<feature type="compositionally biased region" description="Basic and acidic residues" evidence="1">
    <location>
        <begin position="1039"/>
        <end position="1048"/>
    </location>
</feature>
<dbReference type="OrthoDB" id="10691396at2759"/>
<feature type="compositionally biased region" description="Low complexity" evidence="1">
    <location>
        <begin position="285"/>
        <end position="294"/>
    </location>
</feature>
<dbReference type="KEGG" id="clec:106661458"/>
<feature type="compositionally biased region" description="Basic and acidic residues" evidence="1">
    <location>
        <begin position="106"/>
        <end position="126"/>
    </location>
</feature>
<organism evidence="2 3">
    <name type="scientific">Cimex lectularius</name>
    <name type="common">Bed bug</name>
    <name type="synonym">Acanthia lectularia</name>
    <dbReference type="NCBI Taxonomy" id="79782"/>
    <lineage>
        <taxon>Eukaryota</taxon>
        <taxon>Metazoa</taxon>
        <taxon>Ecdysozoa</taxon>
        <taxon>Arthropoda</taxon>
        <taxon>Hexapoda</taxon>
        <taxon>Insecta</taxon>
        <taxon>Pterygota</taxon>
        <taxon>Neoptera</taxon>
        <taxon>Paraneoptera</taxon>
        <taxon>Hemiptera</taxon>
        <taxon>Heteroptera</taxon>
        <taxon>Panheteroptera</taxon>
        <taxon>Cimicomorpha</taxon>
        <taxon>Cimicidae</taxon>
        <taxon>Cimex</taxon>
    </lineage>
</organism>
<feature type="compositionally biased region" description="Basic residues" evidence="1">
    <location>
        <begin position="505"/>
        <end position="516"/>
    </location>
</feature>
<feature type="compositionally biased region" description="Basic and acidic residues" evidence="1">
    <location>
        <begin position="167"/>
        <end position="184"/>
    </location>
</feature>
<feature type="region of interest" description="Disordered" evidence="1">
    <location>
        <begin position="486"/>
        <end position="765"/>
    </location>
</feature>
<dbReference type="EnsemblMetazoa" id="XM_014384861.2">
    <property type="protein sequence ID" value="XP_014240347.1"/>
    <property type="gene ID" value="LOC106661458"/>
</dbReference>
<feature type="region of interest" description="Disordered" evidence="1">
    <location>
        <begin position="224"/>
        <end position="301"/>
    </location>
</feature>
<evidence type="ECO:0000256" key="1">
    <source>
        <dbReference type="SAM" id="MobiDB-lite"/>
    </source>
</evidence>
<feature type="region of interest" description="Disordered" evidence="1">
    <location>
        <begin position="793"/>
        <end position="853"/>
    </location>
</feature>
<evidence type="ECO:0000313" key="3">
    <source>
        <dbReference type="Proteomes" id="UP000494040"/>
    </source>
</evidence>
<feature type="region of interest" description="Disordered" evidence="1">
    <location>
        <begin position="364"/>
        <end position="388"/>
    </location>
</feature>
<feature type="compositionally biased region" description="Basic and acidic residues" evidence="1">
    <location>
        <begin position="266"/>
        <end position="284"/>
    </location>
</feature>
<evidence type="ECO:0000313" key="2">
    <source>
        <dbReference type="EnsemblMetazoa" id="XP_014240347.1"/>
    </source>
</evidence>
<keyword evidence="3" id="KW-1185">Reference proteome</keyword>
<feature type="region of interest" description="Disordered" evidence="1">
    <location>
        <begin position="943"/>
        <end position="976"/>
    </location>
</feature>
<name>A0A8I6TCX9_CIMLE</name>
<feature type="compositionally biased region" description="Basic and acidic residues" evidence="1">
    <location>
        <begin position="603"/>
        <end position="622"/>
    </location>
</feature>
<feature type="region of interest" description="Disordered" evidence="1">
    <location>
        <begin position="431"/>
        <end position="454"/>
    </location>
</feature>
<feature type="compositionally biased region" description="Basic and acidic residues" evidence="1">
    <location>
        <begin position="744"/>
        <end position="762"/>
    </location>
</feature>
<feature type="compositionally biased region" description="Polar residues" evidence="1">
    <location>
        <begin position="1027"/>
        <end position="1038"/>
    </location>
</feature>
<dbReference type="GeneID" id="106661458"/>
<feature type="compositionally biased region" description="Polar residues" evidence="1">
    <location>
        <begin position="1067"/>
        <end position="1077"/>
    </location>
</feature>
<feature type="compositionally biased region" description="Basic and acidic residues" evidence="1">
    <location>
        <begin position="796"/>
        <end position="843"/>
    </location>
</feature>
<feature type="compositionally biased region" description="Basic and acidic residues" evidence="1">
    <location>
        <begin position="377"/>
        <end position="388"/>
    </location>
</feature>
<dbReference type="Proteomes" id="UP000494040">
    <property type="component" value="Unassembled WGS sequence"/>
</dbReference>
<accession>A0A8I6TCX9</accession>
<feature type="compositionally biased region" description="Basic residues" evidence="1">
    <location>
        <begin position="1"/>
        <end position="14"/>
    </location>
</feature>
<dbReference type="RefSeq" id="XP_014240347.1">
    <property type="nucleotide sequence ID" value="XM_014384861.2"/>
</dbReference>
<feature type="region of interest" description="Disordered" evidence="1">
    <location>
        <begin position="1021"/>
        <end position="1097"/>
    </location>
</feature>
<feature type="region of interest" description="Disordered" evidence="1">
    <location>
        <begin position="83"/>
        <end position="133"/>
    </location>
</feature>
<dbReference type="AlphaFoldDB" id="A0A8I6TCX9"/>
<feature type="region of interest" description="Disordered" evidence="1">
    <location>
        <begin position="1"/>
        <end position="38"/>
    </location>
</feature>
<sequence length="1097" mass="126953">MYHLKKSKANRKPKDKVFKSASQPNIHVHSEKNHQDKRNQVTEKECVFCDGLFSMCSELLKKNVLKIINDHFKVIKEVKDAPKQNTQVEKSPKERLDTAPLQTNELHQEMVGKTSGPDKEPHHGQKDASPSNADYSLKMPLQIHCEKDCLCHEILIKVAEAIAAHSHFKDQEGSRTDKDKHAGKDTLGTSLKKRRKAYYKKKEDKYLIRNVKDQTYLVPKVKKSRNKGIDQSGTKRKNNIEDTTSSAYHELHNFKNKPTIEIPIVNDRRDSPKGTNGTHEKFNSETDSSTNDTSQMSDKENGYLPNVYRERDDIQTDLSQSLSPLQGNEPKATHLENRLDSCQLEDRLISILQKIALIYAEHNRKKKRHTVQNKPSSSHEDKDNFSDLDPLRRSYTEAEKEPKVALLYSELNNLLNETLRENSARCDKDHKCTLNQRTPTGYKNRRKCSSPWEKEDNFSDLESLRLIFRQHPSDVKGESKISEIVVSKVKSPRSANKQHTDKENRKKKRNSCRKKLWPSPAEREEKMYDSDPLRDSSEVEMEPKIAELSSRENDNTFDNFPRRVKDPRTTIKPHTPTDYEKKRKSGSIPHDRMNAYKNKKFQKSSEDGHNNQSDKDSSEEIIHFIPSTPEKERKTHQKKMTLKKHCPKMKVVHPKKKMDMNDDTVDSESNSTGEEYILLKRKKKQRPQEDSSSEDLYEVLRRPTHKKNKNANLRNRRENKRKSIAGHEIPDIEKISSSESLEETSDHRPENERPRKQNHSPDIKAQQNMNLMLINEQIKELEHLRGMFLKCLNGKESPKIPDKKSDPIVERIKSGEKQVRNVENERKSPEKHSEPDSEDEGLKKQNQSLNNKNKQEMFLKKIEDQKKELQKLREQCLSMDRQIPQEDLKISDKKSPEKDKEGPKRAIKKSKVTIIPVRERLIAQLLNSEVIELFIAAQCPGLAKTPESKDADKQRQQTDTNTENTVSPSKESMKTIHKTNDQVEMFNSVEFKDAMENTKDTVEPIKNIESTDCFDLACKTRQERSNRSSIGSSMNIRPSKSEVKDSVKHHPSSSSEQKRLKTGKLASKNTLADTNASSKDESERPKRSDHRTYPEEW</sequence>
<feature type="compositionally biased region" description="Basic and acidic residues" evidence="1">
    <location>
        <begin position="883"/>
        <end position="904"/>
    </location>
</feature>
<feature type="compositionally biased region" description="Basic and acidic residues" evidence="1">
    <location>
        <begin position="1078"/>
        <end position="1097"/>
    </location>
</feature>